<dbReference type="PROSITE" id="PS51000">
    <property type="entry name" value="HTH_DEOR_2"/>
    <property type="match status" value="1"/>
</dbReference>
<dbReference type="GO" id="GO:0003700">
    <property type="term" value="F:DNA-binding transcription factor activity"/>
    <property type="evidence" value="ECO:0007669"/>
    <property type="project" value="InterPro"/>
</dbReference>
<gene>
    <name evidence="5" type="ORF">CLV30_105155</name>
</gene>
<dbReference type="Gene3D" id="1.10.10.10">
    <property type="entry name" value="Winged helix-like DNA-binding domain superfamily/Winged helix DNA-binding domain"/>
    <property type="match status" value="1"/>
</dbReference>
<dbReference type="Gene3D" id="3.40.50.1360">
    <property type="match status" value="1"/>
</dbReference>
<dbReference type="InterPro" id="IPR014036">
    <property type="entry name" value="DeoR-like_C"/>
</dbReference>
<evidence type="ECO:0000256" key="1">
    <source>
        <dbReference type="ARBA" id="ARBA00023015"/>
    </source>
</evidence>
<protein>
    <submittedName>
        <fullName evidence="5">DeoR family transcriptional regulator</fullName>
    </submittedName>
</protein>
<dbReference type="AlphaFoldDB" id="A0A2P8E5D9"/>
<comment type="caution">
    <text evidence="5">The sequence shown here is derived from an EMBL/GenBank/DDBJ whole genome shotgun (WGS) entry which is preliminary data.</text>
</comment>
<dbReference type="PRINTS" id="PR00037">
    <property type="entry name" value="HTHLACR"/>
</dbReference>
<dbReference type="GO" id="GO:0003677">
    <property type="term" value="F:DNA binding"/>
    <property type="evidence" value="ECO:0007669"/>
    <property type="project" value="UniProtKB-KW"/>
</dbReference>
<dbReference type="InterPro" id="IPR018356">
    <property type="entry name" value="Tscrpt_reg_HTH_DeoR_CS"/>
</dbReference>
<dbReference type="InterPro" id="IPR050313">
    <property type="entry name" value="Carb_Metab_HTH_regulators"/>
</dbReference>
<dbReference type="Pfam" id="PF08220">
    <property type="entry name" value="HTH_DeoR"/>
    <property type="match status" value="1"/>
</dbReference>
<feature type="domain" description="HTH deoR-type" evidence="4">
    <location>
        <begin position="3"/>
        <end position="58"/>
    </location>
</feature>
<dbReference type="RefSeq" id="WP_106536889.1">
    <property type="nucleotide sequence ID" value="NZ_PYGE01000005.1"/>
</dbReference>
<accession>A0A2P8E5D9</accession>
<dbReference type="PANTHER" id="PTHR30363:SF44">
    <property type="entry name" value="AGA OPERON TRANSCRIPTIONAL REPRESSOR-RELATED"/>
    <property type="match status" value="1"/>
</dbReference>
<dbReference type="SUPFAM" id="SSF100950">
    <property type="entry name" value="NagB/RpiA/CoA transferase-like"/>
    <property type="match status" value="1"/>
</dbReference>
<evidence type="ECO:0000256" key="3">
    <source>
        <dbReference type="ARBA" id="ARBA00023163"/>
    </source>
</evidence>
<name>A0A2P8E5D9_9ACTN</name>
<evidence type="ECO:0000313" key="5">
    <source>
        <dbReference type="EMBL" id="PSL04689.1"/>
    </source>
</evidence>
<reference evidence="5 6" key="1">
    <citation type="submission" date="2018-03" db="EMBL/GenBank/DDBJ databases">
        <title>Genomic Encyclopedia of Archaeal and Bacterial Type Strains, Phase II (KMG-II): from individual species to whole genera.</title>
        <authorList>
            <person name="Goeker M."/>
        </authorList>
    </citation>
    <scope>NUCLEOTIDE SEQUENCE [LARGE SCALE GENOMIC DNA]</scope>
    <source>
        <strain evidence="5 6">DSM 45211</strain>
    </source>
</reference>
<evidence type="ECO:0000256" key="2">
    <source>
        <dbReference type="ARBA" id="ARBA00023125"/>
    </source>
</evidence>
<keyword evidence="2" id="KW-0238">DNA-binding</keyword>
<dbReference type="PANTHER" id="PTHR30363">
    <property type="entry name" value="HTH-TYPE TRANSCRIPTIONAL REGULATOR SRLR-RELATED"/>
    <property type="match status" value="1"/>
</dbReference>
<dbReference type="InterPro" id="IPR036390">
    <property type="entry name" value="WH_DNA-bd_sf"/>
</dbReference>
<dbReference type="Proteomes" id="UP000243528">
    <property type="component" value="Unassembled WGS sequence"/>
</dbReference>
<dbReference type="OrthoDB" id="7688673at2"/>
<dbReference type="EMBL" id="PYGE01000005">
    <property type="protein sequence ID" value="PSL04689.1"/>
    <property type="molecule type" value="Genomic_DNA"/>
</dbReference>
<evidence type="ECO:0000259" key="4">
    <source>
        <dbReference type="PROSITE" id="PS51000"/>
    </source>
</evidence>
<keyword evidence="6" id="KW-1185">Reference proteome</keyword>
<sequence>MLAAERQGHILDEVRRRGAVRVAELAAQFGVSDMTIRRDLDALVARGALDKVHGGATSKRTPSTEEPGFEVKWLRQQDEKDAIARAAADQVTPGSAVGVSAGTTTWTLAQHLRNIPGLTVVTNSMRVADVLRADDDSDLNVVLTGGVRTPSDALVGPIAVSSLRQLHLDVVFLGVHGIDPSAGFTTPNLLEADTDRALVAAGKRLVVLADHTKWDTIGISTIAALDEADVVISDEGLPPEAHDVLNEHVGKLVIAPSEPTTTTGTADTPS</sequence>
<keyword evidence="1" id="KW-0805">Transcription regulation</keyword>
<dbReference type="SMART" id="SM01134">
    <property type="entry name" value="DeoRC"/>
    <property type="match status" value="1"/>
</dbReference>
<organism evidence="5 6">
    <name type="scientific">Haloactinopolyspora alba</name>
    <dbReference type="NCBI Taxonomy" id="648780"/>
    <lineage>
        <taxon>Bacteria</taxon>
        <taxon>Bacillati</taxon>
        <taxon>Actinomycetota</taxon>
        <taxon>Actinomycetes</taxon>
        <taxon>Jiangellales</taxon>
        <taxon>Jiangellaceae</taxon>
        <taxon>Haloactinopolyspora</taxon>
    </lineage>
</organism>
<dbReference type="SUPFAM" id="SSF46785">
    <property type="entry name" value="Winged helix' DNA-binding domain"/>
    <property type="match status" value="1"/>
</dbReference>
<evidence type="ECO:0000313" key="6">
    <source>
        <dbReference type="Proteomes" id="UP000243528"/>
    </source>
</evidence>
<dbReference type="InterPro" id="IPR037171">
    <property type="entry name" value="NagB/RpiA_transferase-like"/>
</dbReference>
<dbReference type="Pfam" id="PF00455">
    <property type="entry name" value="DeoRC"/>
    <property type="match status" value="1"/>
</dbReference>
<dbReference type="SMART" id="SM00420">
    <property type="entry name" value="HTH_DEOR"/>
    <property type="match status" value="1"/>
</dbReference>
<proteinExistence type="predicted"/>
<dbReference type="PROSITE" id="PS00894">
    <property type="entry name" value="HTH_DEOR_1"/>
    <property type="match status" value="1"/>
</dbReference>
<keyword evidence="3" id="KW-0804">Transcription</keyword>
<dbReference type="InterPro" id="IPR001034">
    <property type="entry name" value="DeoR_HTH"/>
</dbReference>
<dbReference type="InterPro" id="IPR036388">
    <property type="entry name" value="WH-like_DNA-bd_sf"/>
</dbReference>